<dbReference type="PANTHER" id="PTHR42879">
    <property type="entry name" value="3-OXOACYL-(ACYL-CARRIER-PROTEIN) REDUCTASE"/>
    <property type="match status" value="1"/>
</dbReference>
<dbReference type="PRINTS" id="PR00081">
    <property type="entry name" value="GDHRDH"/>
</dbReference>
<dbReference type="InterPro" id="IPR002347">
    <property type="entry name" value="SDR_fam"/>
</dbReference>
<accession>A0A1B3Z647</accession>
<dbReference type="OrthoDB" id="9804774at2"/>
<comment type="similarity">
    <text evidence="1 2">Belongs to the short-chain dehydrogenases/reductases (SDR) family.</text>
</comment>
<dbReference type="Gene3D" id="3.40.50.720">
    <property type="entry name" value="NAD(P)-binding Rossmann-like Domain"/>
    <property type="match status" value="1"/>
</dbReference>
<dbReference type="InterPro" id="IPR057326">
    <property type="entry name" value="KR_dom"/>
</dbReference>
<dbReference type="EMBL" id="CP014168">
    <property type="protein sequence ID" value="AOH82899.1"/>
    <property type="molecule type" value="Genomic_DNA"/>
</dbReference>
<sequence>MREPVSLAGRSALITGSVGGLGLAMARALASAGVSVVLTGLDPAENIESVRQQITTEFGVAARYVEADLTDPDAIRTLVARASDGAPIDILVNNAVVRHFAPVCDLALEDWNRALAVNLTAALLATQLVLPGMRARNYGRVFNMTSVYGSRGTVNRIDYVTTKTAIQGMTRAIALETAGSGVTCHALTPGSVRTPIWGERIDETVAREGISREEAEQRFLDGKQPSGRFIEEDSVAEVLLMLCGPVGEDMNGAILPIEGGWLARG</sequence>
<dbReference type="KEGG" id="span:AWL63_01810"/>
<evidence type="ECO:0000313" key="5">
    <source>
        <dbReference type="Proteomes" id="UP000094256"/>
    </source>
</evidence>
<dbReference type="InterPro" id="IPR020904">
    <property type="entry name" value="Sc_DH/Rdtase_CS"/>
</dbReference>
<proteinExistence type="inferred from homology"/>
<keyword evidence="5" id="KW-1185">Reference proteome</keyword>
<dbReference type="Proteomes" id="UP000094256">
    <property type="component" value="Chromosome"/>
</dbReference>
<feature type="domain" description="Ketoreductase" evidence="3">
    <location>
        <begin position="10"/>
        <end position="200"/>
    </location>
</feature>
<protein>
    <submittedName>
        <fullName evidence="4">Beta-D-hydroxybutyrate dehydrogenase</fullName>
    </submittedName>
</protein>
<dbReference type="SUPFAM" id="SSF51735">
    <property type="entry name" value="NAD(P)-binding Rossmann-fold domains"/>
    <property type="match status" value="1"/>
</dbReference>
<dbReference type="PRINTS" id="PR00080">
    <property type="entry name" value="SDRFAMILY"/>
</dbReference>
<organism evidence="4 5">
    <name type="scientific">Sphingomonas panacis</name>
    <dbReference type="NCBI Taxonomy" id="1560345"/>
    <lineage>
        <taxon>Bacteria</taxon>
        <taxon>Pseudomonadati</taxon>
        <taxon>Pseudomonadota</taxon>
        <taxon>Alphaproteobacteria</taxon>
        <taxon>Sphingomonadales</taxon>
        <taxon>Sphingomonadaceae</taxon>
        <taxon>Sphingomonas</taxon>
    </lineage>
</organism>
<dbReference type="SMART" id="SM00822">
    <property type="entry name" value="PKS_KR"/>
    <property type="match status" value="1"/>
</dbReference>
<dbReference type="RefSeq" id="WP_069203483.1">
    <property type="nucleotide sequence ID" value="NZ_CP014168.1"/>
</dbReference>
<evidence type="ECO:0000259" key="3">
    <source>
        <dbReference type="SMART" id="SM00822"/>
    </source>
</evidence>
<dbReference type="InterPro" id="IPR036291">
    <property type="entry name" value="NAD(P)-bd_dom_sf"/>
</dbReference>
<dbReference type="Pfam" id="PF00106">
    <property type="entry name" value="adh_short"/>
    <property type="match status" value="1"/>
</dbReference>
<dbReference type="GO" id="GO:0032787">
    <property type="term" value="P:monocarboxylic acid metabolic process"/>
    <property type="evidence" value="ECO:0007669"/>
    <property type="project" value="UniProtKB-ARBA"/>
</dbReference>
<dbReference type="PANTHER" id="PTHR42879:SF2">
    <property type="entry name" value="3-OXOACYL-[ACYL-CARRIER-PROTEIN] REDUCTASE FABG"/>
    <property type="match status" value="1"/>
</dbReference>
<gene>
    <name evidence="4" type="ORF">AWL63_01810</name>
</gene>
<dbReference type="FunFam" id="3.40.50.720:FF:000084">
    <property type="entry name" value="Short-chain dehydrogenase reductase"/>
    <property type="match status" value="1"/>
</dbReference>
<evidence type="ECO:0000313" key="4">
    <source>
        <dbReference type="EMBL" id="AOH82899.1"/>
    </source>
</evidence>
<reference evidence="4 5" key="1">
    <citation type="submission" date="2016-01" db="EMBL/GenBank/DDBJ databases">
        <title>Complete genome and mega plasmid sequence of Sphingomonas panacis DCY99 elicits systemic resistance in rice to Xanthomonas oryzae.</title>
        <authorList>
            <person name="Kim Y.J."/>
            <person name="Yang D.C."/>
            <person name="Sing P."/>
        </authorList>
    </citation>
    <scope>NUCLEOTIDE SEQUENCE [LARGE SCALE GENOMIC DNA]</scope>
    <source>
        <strain evidence="4 5">DCY99</strain>
    </source>
</reference>
<dbReference type="InterPro" id="IPR050259">
    <property type="entry name" value="SDR"/>
</dbReference>
<evidence type="ECO:0000256" key="1">
    <source>
        <dbReference type="ARBA" id="ARBA00006484"/>
    </source>
</evidence>
<dbReference type="PROSITE" id="PS00061">
    <property type="entry name" value="ADH_SHORT"/>
    <property type="match status" value="1"/>
</dbReference>
<dbReference type="STRING" id="1560345.AWL63_01810"/>
<name>A0A1B3Z647_9SPHN</name>
<evidence type="ECO:0000256" key="2">
    <source>
        <dbReference type="RuleBase" id="RU000363"/>
    </source>
</evidence>
<dbReference type="AlphaFoldDB" id="A0A1B3Z647"/>